<feature type="domain" description="J" evidence="2">
    <location>
        <begin position="3"/>
        <end position="69"/>
    </location>
</feature>
<evidence type="ECO:0000313" key="4">
    <source>
        <dbReference type="Proteomes" id="UP000007267"/>
    </source>
</evidence>
<dbReference type="Pfam" id="PF00226">
    <property type="entry name" value="DnaJ"/>
    <property type="match status" value="1"/>
</dbReference>
<dbReference type="SMART" id="SM00271">
    <property type="entry name" value="DnaJ"/>
    <property type="match status" value="1"/>
</dbReference>
<protein>
    <recommendedName>
        <fullName evidence="2">J domain-containing protein</fullName>
    </recommendedName>
</protein>
<dbReference type="GO" id="GO:0051082">
    <property type="term" value="F:unfolded protein binding"/>
    <property type="evidence" value="ECO:0007669"/>
    <property type="project" value="InterPro"/>
</dbReference>
<dbReference type="STRING" id="13735.ENSPSIP00000007461"/>
<dbReference type="AlphaFoldDB" id="K7FHF1"/>
<dbReference type="InterPro" id="IPR018253">
    <property type="entry name" value="DnaJ_domain_CS"/>
</dbReference>
<name>K7FHF1_PELSI</name>
<evidence type="ECO:0000256" key="1">
    <source>
        <dbReference type="ARBA" id="ARBA00023186"/>
    </source>
</evidence>
<reference evidence="3" key="3">
    <citation type="submission" date="2025-08" db="UniProtKB">
        <authorList>
            <consortium name="Ensembl"/>
        </authorList>
    </citation>
    <scope>IDENTIFICATION</scope>
</reference>
<accession>K7FHF1</accession>
<proteinExistence type="predicted"/>
<dbReference type="Proteomes" id="UP000007267">
    <property type="component" value="Unassembled WGS sequence"/>
</dbReference>
<dbReference type="PROSITE" id="PS50076">
    <property type="entry name" value="DNAJ_2"/>
    <property type="match status" value="1"/>
</dbReference>
<dbReference type="PRINTS" id="PR00625">
    <property type="entry name" value="JDOMAIN"/>
</dbReference>
<dbReference type="GO" id="GO:0030544">
    <property type="term" value="F:Hsp70 protein binding"/>
    <property type="evidence" value="ECO:0007669"/>
    <property type="project" value="InterPro"/>
</dbReference>
<evidence type="ECO:0000259" key="2">
    <source>
        <dbReference type="PROSITE" id="PS50076"/>
    </source>
</evidence>
<keyword evidence="4" id="KW-1185">Reference proteome</keyword>
<evidence type="ECO:0000313" key="3">
    <source>
        <dbReference type="Ensembl" id="ENSPSIP00000007461.1"/>
    </source>
</evidence>
<dbReference type="SUPFAM" id="SSF46565">
    <property type="entry name" value="Chaperone J-domain"/>
    <property type="match status" value="1"/>
</dbReference>
<dbReference type="Ensembl" id="ENSPSIT00000007502.1">
    <property type="protein sequence ID" value="ENSPSIP00000007461.1"/>
    <property type="gene ID" value="ENSPSIG00000006868.1"/>
</dbReference>
<dbReference type="InterPro" id="IPR043183">
    <property type="entry name" value="DNJB2/6-like"/>
</dbReference>
<dbReference type="PROSITE" id="PS00636">
    <property type="entry name" value="DNAJ_1"/>
    <property type="match status" value="1"/>
</dbReference>
<reference evidence="3" key="4">
    <citation type="submission" date="2025-09" db="UniProtKB">
        <authorList>
            <consortium name="Ensembl"/>
        </authorList>
    </citation>
    <scope>IDENTIFICATION</scope>
</reference>
<dbReference type="PANTHER" id="PTHR45168">
    <property type="entry name" value="DNAJ HOMOLOG SUBFAMILY B MEMBER 2"/>
    <property type="match status" value="1"/>
</dbReference>
<sequence length="234" mass="25803">MVNYYDILGVQRNASADDIKKAYRKLALKVHPDKNPGNREAAKKKFIEVSKAYEVLSDAKKRDVYDMSSEGIISGKDRRSGGKGRGRAKDRDGSYFDSEFLFSTPHTDVFTGMDSFTVKLWDDLLDGMSGIRRGLHGKRRSRGGEGYSVSIAGVSPISGTGFTSFGSQRIGGCSSSSIMSLNNSGKGNFKSVITTSKIVNGIKTTTKRIVMNGERLNKVIRLWRRFQSKSTYGL</sequence>
<dbReference type="HOGENOM" id="CLU_017633_12_0_1"/>
<dbReference type="GeneTree" id="ENSGT00940000163788"/>
<dbReference type="Gene3D" id="1.10.287.110">
    <property type="entry name" value="DnaJ domain"/>
    <property type="match status" value="1"/>
</dbReference>
<dbReference type="PANTHER" id="PTHR45168:SF2">
    <property type="entry name" value="DNAJ HEAT SHOCK PROTEIN FAMILY (HSP40) MEMBER B8"/>
    <property type="match status" value="1"/>
</dbReference>
<dbReference type="InterPro" id="IPR001623">
    <property type="entry name" value="DnaJ_domain"/>
</dbReference>
<dbReference type="eggNOG" id="KOG0714">
    <property type="taxonomic scope" value="Eukaryota"/>
</dbReference>
<reference evidence="4" key="1">
    <citation type="submission" date="2011-10" db="EMBL/GenBank/DDBJ databases">
        <authorList>
            <consortium name="Soft-shell Turtle Genome Consortium"/>
        </authorList>
    </citation>
    <scope>NUCLEOTIDE SEQUENCE [LARGE SCALE GENOMIC DNA]</scope>
    <source>
        <strain evidence="4">Daiwa-1</strain>
    </source>
</reference>
<dbReference type="EMBL" id="AGCU01066597">
    <property type="status" value="NOT_ANNOTATED_CDS"/>
    <property type="molecule type" value="Genomic_DNA"/>
</dbReference>
<dbReference type="InterPro" id="IPR036869">
    <property type="entry name" value="J_dom_sf"/>
</dbReference>
<dbReference type="CDD" id="cd06257">
    <property type="entry name" value="DnaJ"/>
    <property type="match status" value="1"/>
</dbReference>
<dbReference type="OMA" id="GREREWH"/>
<reference evidence="4" key="2">
    <citation type="journal article" date="2013" name="Nat. Genet.">
        <title>The draft genomes of soft-shell turtle and green sea turtle yield insights into the development and evolution of the turtle-specific body plan.</title>
        <authorList>
            <person name="Wang Z."/>
            <person name="Pascual-Anaya J."/>
            <person name="Zadissa A."/>
            <person name="Li W."/>
            <person name="Niimura Y."/>
            <person name="Huang Z."/>
            <person name="Li C."/>
            <person name="White S."/>
            <person name="Xiong Z."/>
            <person name="Fang D."/>
            <person name="Wang B."/>
            <person name="Ming Y."/>
            <person name="Chen Y."/>
            <person name="Zheng Y."/>
            <person name="Kuraku S."/>
            <person name="Pignatelli M."/>
            <person name="Herrero J."/>
            <person name="Beal K."/>
            <person name="Nozawa M."/>
            <person name="Li Q."/>
            <person name="Wang J."/>
            <person name="Zhang H."/>
            <person name="Yu L."/>
            <person name="Shigenobu S."/>
            <person name="Wang J."/>
            <person name="Liu J."/>
            <person name="Flicek P."/>
            <person name="Searle S."/>
            <person name="Wang J."/>
            <person name="Kuratani S."/>
            <person name="Yin Y."/>
            <person name="Aken B."/>
            <person name="Zhang G."/>
            <person name="Irie N."/>
        </authorList>
    </citation>
    <scope>NUCLEOTIDE SEQUENCE [LARGE SCALE GENOMIC DNA]</scope>
    <source>
        <strain evidence="4">Daiwa-1</strain>
    </source>
</reference>
<organism evidence="3 4">
    <name type="scientific">Pelodiscus sinensis</name>
    <name type="common">Chinese softshell turtle</name>
    <name type="synonym">Trionyx sinensis</name>
    <dbReference type="NCBI Taxonomy" id="13735"/>
    <lineage>
        <taxon>Eukaryota</taxon>
        <taxon>Metazoa</taxon>
        <taxon>Chordata</taxon>
        <taxon>Craniata</taxon>
        <taxon>Vertebrata</taxon>
        <taxon>Euteleostomi</taxon>
        <taxon>Archelosauria</taxon>
        <taxon>Testudinata</taxon>
        <taxon>Testudines</taxon>
        <taxon>Cryptodira</taxon>
        <taxon>Trionychia</taxon>
        <taxon>Trionychidae</taxon>
        <taxon>Pelodiscus</taxon>
    </lineage>
</organism>
<keyword evidence="1" id="KW-0143">Chaperone</keyword>